<dbReference type="AlphaFoldDB" id="A0A645J6Y9"/>
<dbReference type="EMBL" id="VSSQ01133572">
    <property type="protein sequence ID" value="MPN59485.1"/>
    <property type="molecule type" value="Genomic_DNA"/>
</dbReference>
<organism evidence="1">
    <name type="scientific">bioreactor metagenome</name>
    <dbReference type="NCBI Taxonomy" id="1076179"/>
    <lineage>
        <taxon>unclassified sequences</taxon>
        <taxon>metagenomes</taxon>
        <taxon>ecological metagenomes</taxon>
    </lineage>
</organism>
<reference evidence="1" key="1">
    <citation type="submission" date="2019-08" db="EMBL/GenBank/DDBJ databases">
        <authorList>
            <person name="Kucharzyk K."/>
            <person name="Murdoch R.W."/>
            <person name="Higgins S."/>
            <person name="Loffler F."/>
        </authorList>
    </citation>
    <scope>NUCLEOTIDE SEQUENCE</scope>
</reference>
<proteinExistence type="predicted"/>
<accession>A0A645J6Y9</accession>
<protein>
    <submittedName>
        <fullName evidence="1">Uncharacterized protein</fullName>
    </submittedName>
</protein>
<comment type="caution">
    <text evidence="1">The sequence shown here is derived from an EMBL/GenBank/DDBJ whole genome shotgun (WGS) entry which is preliminary data.</text>
</comment>
<gene>
    <name evidence="1" type="ORF">SDC9_207206</name>
</gene>
<sequence length="83" mass="9158">MGRHVLGWHLSRGNAGAAAFPIINPVIGTLREGIFRHGTSRVISHERHVRREEALIRLMHAGCHVCPPKKGLNEWGSIIGAHL</sequence>
<evidence type="ECO:0000313" key="1">
    <source>
        <dbReference type="EMBL" id="MPN59485.1"/>
    </source>
</evidence>
<name>A0A645J6Y9_9ZZZZ</name>